<evidence type="ECO:0000256" key="2">
    <source>
        <dbReference type="SAM" id="SignalP"/>
    </source>
</evidence>
<name>A0AAD6XSW1_9AGAR</name>
<evidence type="ECO:0000256" key="1">
    <source>
        <dbReference type="ARBA" id="ARBA00022729"/>
    </source>
</evidence>
<feature type="chain" id="PRO_5042119708" description="Yeast cell wall synthesis Kre9/Knh1-like N-terminal domain-containing protein" evidence="2">
    <location>
        <begin position="23"/>
        <end position="130"/>
    </location>
</feature>
<keyword evidence="1 2" id="KW-0732">Signal</keyword>
<evidence type="ECO:0000259" key="3">
    <source>
        <dbReference type="Pfam" id="PF10342"/>
    </source>
</evidence>
<dbReference type="EMBL" id="JARJCN010000010">
    <property type="protein sequence ID" value="KAJ7097172.1"/>
    <property type="molecule type" value="Genomic_DNA"/>
</dbReference>
<reference evidence="4" key="1">
    <citation type="submission" date="2023-03" db="EMBL/GenBank/DDBJ databases">
        <title>Massive genome expansion in bonnet fungi (Mycena s.s.) driven by repeated elements and novel gene families across ecological guilds.</title>
        <authorList>
            <consortium name="Lawrence Berkeley National Laboratory"/>
            <person name="Harder C.B."/>
            <person name="Miyauchi S."/>
            <person name="Viragh M."/>
            <person name="Kuo A."/>
            <person name="Thoen E."/>
            <person name="Andreopoulos B."/>
            <person name="Lu D."/>
            <person name="Skrede I."/>
            <person name="Drula E."/>
            <person name="Henrissat B."/>
            <person name="Morin E."/>
            <person name="Kohler A."/>
            <person name="Barry K."/>
            <person name="LaButti K."/>
            <person name="Morin E."/>
            <person name="Salamov A."/>
            <person name="Lipzen A."/>
            <person name="Mereny Z."/>
            <person name="Hegedus B."/>
            <person name="Baldrian P."/>
            <person name="Stursova M."/>
            <person name="Weitz H."/>
            <person name="Taylor A."/>
            <person name="Grigoriev I.V."/>
            <person name="Nagy L.G."/>
            <person name="Martin F."/>
            <person name="Kauserud H."/>
        </authorList>
    </citation>
    <scope>NUCLEOTIDE SEQUENCE</scope>
    <source>
        <strain evidence="4">CBHHK173m</strain>
    </source>
</reference>
<accession>A0AAD6XSW1</accession>
<feature type="domain" description="Yeast cell wall synthesis Kre9/Knh1-like N-terminal" evidence="3">
    <location>
        <begin position="40"/>
        <end position="127"/>
    </location>
</feature>
<sequence length="130" mass="13688">MMFPSAFSSILVLMSAASLALGMPLVALQTRDVFVPPVLEPTAGTVWVVGQPELVSWDTSSAPVNITNKVGRIMLRKGGLTTSVTLADNFDILIGQITVTVPSVEDGDDYEVVLFGDSGNFSPPFTITGA</sequence>
<proteinExistence type="predicted"/>
<keyword evidence="5" id="KW-1185">Reference proteome</keyword>
<gene>
    <name evidence="4" type="ORF">B0H15DRAFT_825052</name>
</gene>
<evidence type="ECO:0000313" key="4">
    <source>
        <dbReference type="EMBL" id="KAJ7097172.1"/>
    </source>
</evidence>
<protein>
    <recommendedName>
        <fullName evidence="3">Yeast cell wall synthesis Kre9/Knh1-like N-terminal domain-containing protein</fullName>
    </recommendedName>
</protein>
<feature type="signal peptide" evidence="2">
    <location>
        <begin position="1"/>
        <end position="22"/>
    </location>
</feature>
<dbReference type="InterPro" id="IPR018466">
    <property type="entry name" value="Kre9/Knh1-like_N"/>
</dbReference>
<dbReference type="Pfam" id="PF10342">
    <property type="entry name" value="Kre9_KNH"/>
    <property type="match status" value="1"/>
</dbReference>
<dbReference type="AlphaFoldDB" id="A0AAD6XSW1"/>
<organism evidence="4 5">
    <name type="scientific">Mycena belliarum</name>
    <dbReference type="NCBI Taxonomy" id="1033014"/>
    <lineage>
        <taxon>Eukaryota</taxon>
        <taxon>Fungi</taxon>
        <taxon>Dikarya</taxon>
        <taxon>Basidiomycota</taxon>
        <taxon>Agaricomycotina</taxon>
        <taxon>Agaricomycetes</taxon>
        <taxon>Agaricomycetidae</taxon>
        <taxon>Agaricales</taxon>
        <taxon>Marasmiineae</taxon>
        <taxon>Mycenaceae</taxon>
        <taxon>Mycena</taxon>
    </lineage>
</organism>
<dbReference type="Proteomes" id="UP001222325">
    <property type="component" value="Unassembled WGS sequence"/>
</dbReference>
<evidence type="ECO:0000313" key="5">
    <source>
        <dbReference type="Proteomes" id="UP001222325"/>
    </source>
</evidence>
<comment type="caution">
    <text evidence="4">The sequence shown here is derived from an EMBL/GenBank/DDBJ whole genome shotgun (WGS) entry which is preliminary data.</text>
</comment>